<dbReference type="InterPro" id="IPR009027">
    <property type="entry name" value="Ribosomal_bL9/RNase_H1_N"/>
</dbReference>
<evidence type="ECO:0000256" key="6">
    <source>
        <dbReference type="ARBA" id="ARBA00023274"/>
    </source>
</evidence>
<dbReference type="GO" id="GO:0006412">
    <property type="term" value="P:translation"/>
    <property type="evidence" value="ECO:0007669"/>
    <property type="project" value="InterPro"/>
</dbReference>
<proteinExistence type="inferred from homology"/>
<dbReference type="GO" id="GO:1990904">
    <property type="term" value="C:ribonucleoprotein complex"/>
    <property type="evidence" value="ECO:0007669"/>
    <property type="project" value="UniProtKB-KW"/>
</dbReference>
<name>A0A2G8KWS0_STIJA</name>
<keyword evidence="6" id="KW-0687">Ribonucleoprotein</keyword>
<dbReference type="OrthoDB" id="5555409at2759"/>
<dbReference type="GO" id="GO:0003735">
    <property type="term" value="F:structural constituent of ribosome"/>
    <property type="evidence" value="ECO:0007669"/>
    <property type="project" value="InterPro"/>
</dbReference>
<evidence type="ECO:0000259" key="10">
    <source>
        <dbReference type="Pfam" id="PF22078"/>
    </source>
</evidence>
<feature type="domain" description="Large ribosomal subunit protein bL9m C-terminal" evidence="10">
    <location>
        <begin position="149"/>
        <end position="225"/>
    </location>
</feature>
<dbReference type="Proteomes" id="UP000230750">
    <property type="component" value="Unassembled WGS sequence"/>
</dbReference>
<keyword evidence="5" id="KW-0496">Mitochondrion</keyword>
<dbReference type="GO" id="GO:0005840">
    <property type="term" value="C:ribosome"/>
    <property type="evidence" value="ECO:0007669"/>
    <property type="project" value="UniProtKB-KW"/>
</dbReference>
<dbReference type="STRING" id="307972.A0A2G8KWS0"/>
<dbReference type="EMBL" id="MRZV01000328">
    <property type="protein sequence ID" value="PIK52457.1"/>
    <property type="molecule type" value="Genomic_DNA"/>
</dbReference>
<keyword evidence="3" id="KW-0809">Transit peptide</keyword>
<comment type="similarity">
    <text evidence="2">Belongs to the bacterial ribosomal protein bL9 family.</text>
</comment>
<sequence length="240" mass="27529">MAHVKNIFQVTPALTQLLSSVCRSTAAQSAINLQQRRSVVIVKRRERKRENKRWVKTDLENPFKEKEELYEFVEDTQHQATKTIKVILTEDVPGVGLKDDIVAARKGLVRNKLIPRELAVYASLENLKERASRLQEDASGPKRLSLLAQETIHHMQSKPLRVVLHEDQEWEVLPKEPILQAFKKDGVFVPEYALELPDEPITEFGVYQLQVTVNGVKTVPVEMHLIKKEREKVDVALDDI</sequence>
<dbReference type="Pfam" id="PF22078">
    <property type="entry name" value="Ribosomal_bL9m_C"/>
    <property type="match status" value="1"/>
</dbReference>
<accession>A0A2G8KWS0</accession>
<dbReference type="InterPro" id="IPR000244">
    <property type="entry name" value="Ribosomal_bL9"/>
</dbReference>
<keyword evidence="4 11" id="KW-0689">Ribosomal protein</keyword>
<protein>
    <recommendedName>
        <fullName evidence="7">Large ribosomal subunit protein bL9m</fullName>
    </recommendedName>
    <alternativeName>
        <fullName evidence="8">39S ribosomal protein L9, mitochondrial</fullName>
    </alternativeName>
</protein>
<comment type="caution">
    <text evidence="11">The sequence shown here is derived from an EMBL/GenBank/DDBJ whole genome shotgun (WGS) entry which is preliminary data.</text>
</comment>
<dbReference type="Pfam" id="PF01281">
    <property type="entry name" value="Ribosomal_L9_N"/>
    <property type="match status" value="1"/>
</dbReference>
<feature type="domain" description="Ribosomal protein L9" evidence="9">
    <location>
        <begin position="84"/>
        <end position="129"/>
    </location>
</feature>
<evidence type="ECO:0000256" key="4">
    <source>
        <dbReference type="ARBA" id="ARBA00022980"/>
    </source>
</evidence>
<keyword evidence="12" id="KW-1185">Reference proteome</keyword>
<gene>
    <name evidence="11" type="ORF">BSL78_10661</name>
</gene>
<reference evidence="11 12" key="1">
    <citation type="journal article" date="2017" name="PLoS Biol.">
        <title>The sea cucumber genome provides insights into morphological evolution and visceral regeneration.</title>
        <authorList>
            <person name="Zhang X."/>
            <person name="Sun L."/>
            <person name="Yuan J."/>
            <person name="Sun Y."/>
            <person name="Gao Y."/>
            <person name="Zhang L."/>
            <person name="Li S."/>
            <person name="Dai H."/>
            <person name="Hamel J.F."/>
            <person name="Liu C."/>
            <person name="Yu Y."/>
            <person name="Liu S."/>
            <person name="Lin W."/>
            <person name="Guo K."/>
            <person name="Jin S."/>
            <person name="Xu P."/>
            <person name="Storey K.B."/>
            <person name="Huan P."/>
            <person name="Zhang T."/>
            <person name="Zhou Y."/>
            <person name="Zhang J."/>
            <person name="Lin C."/>
            <person name="Li X."/>
            <person name="Xing L."/>
            <person name="Huo D."/>
            <person name="Sun M."/>
            <person name="Wang L."/>
            <person name="Mercier A."/>
            <person name="Li F."/>
            <person name="Yang H."/>
            <person name="Xiang J."/>
        </authorList>
    </citation>
    <scope>NUCLEOTIDE SEQUENCE [LARGE SCALE GENOMIC DNA]</scope>
    <source>
        <strain evidence="11">Shaxun</strain>
        <tissue evidence="11">Muscle</tissue>
    </source>
</reference>
<dbReference type="PANTHER" id="PTHR21368">
    <property type="entry name" value="50S RIBOSOMAL PROTEIN L9"/>
    <property type="match status" value="1"/>
</dbReference>
<evidence type="ECO:0000313" key="12">
    <source>
        <dbReference type="Proteomes" id="UP000230750"/>
    </source>
</evidence>
<evidence type="ECO:0000256" key="1">
    <source>
        <dbReference type="ARBA" id="ARBA00004173"/>
    </source>
</evidence>
<dbReference type="AlphaFoldDB" id="A0A2G8KWS0"/>
<evidence type="ECO:0000256" key="3">
    <source>
        <dbReference type="ARBA" id="ARBA00022946"/>
    </source>
</evidence>
<dbReference type="InterPro" id="IPR036935">
    <property type="entry name" value="Ribosomal_bL9_N_sf"/>
</dbReference>
<evidence type="ECO:0000256" key="5">
    <source>
        <dbReference type="ARBA" id="ARBA00023128"/>
    </source>
</evidence>
<evidence type="ECO:0000256" key="2">
    <source>
        <dbReference type="ARBA" id="ARBA00010605"/>
    </source>
</evidence>
<dbReference type="InterPro" id="IPR054302">
    <property type="entry name" value="Ribosomal_bL9m_C"/>
</dbReference>
<evidence type="ECO:0000256" key="7">
    <source>
        <dbReference type="ARBA" id="ARBA00035194"/>
    </source>
</evidence>
<evidence type="ECO:0000259" key="9">
    <source>
        <dbReference type="Pfam" id="PF01281"/>
    </source>
</evidence>
<comment type="subcellular location">
    <subcellularLocation>
        <location evidence="1">Mitochondrion</location>
    </subcellularLocation>
</comment>
<dbReference type="Gene3D" id="3.40.5.10">
    <property type="entry name" value="Ribosomal protein L9, N-terminal domain"/>
    <property type="match status" value="1"/>
</dbReference>
<evidence type="ECO:0000256" key="8">
    <source>
        <dbReference type="ARBA" id="ARBA00035381"/>
    </source>
</evidence>
<evidence type="ECO:0000313" key="11">
    <source>
        <dbReference type="EMBL" id="PIK52457.1"/>
    </source>
</evidence>
<dbReference type="GO" id="GO:0005739">
    <property type="term" value="C:mitochondrion"/>
    <property type="evidence" value="ECO:0007669"/>
    <property type="project" value="UniProtKB-SubCell"/>
</dbReference>
<dbReference type="InterPro" id="IPR020070">
    <property type="entry name" value="Ribosomal_bL9_N"/>
</dbReference>
<dbReference type="SUPFAM" id="SSF55658">
    <property type="entry name" value="L9 N-domain-like"/>
    <property type="match status" value="1"/>
</dbReference>
<organism evidence="11 12">
    <name type="scientific">Stichopus japonicus</name>
    <name type="common">Sea cucumber</name>
    <dbReference type="NCBI Taxonomy" id="307972"/>
    <lineage>
        <taxon>Eukaryota</taxon>
        <taxon>Metazoa</taxon>
        <taxon>Echinodermata</taxon>
        <taxon>Eleutherozoa</taxon>
        <taxon>Echinozoa</taxon>
        <taxon>Holothuroidea</taxon>
        <taxon>Aspidochirotacea</taxon>
        <taxon>Aspidochirotida</taxon>
        <taxon>Stichopodidae</taxon>
        <taxon>Apostichopus</taxon>
    </lineage>
</organism>